<accession>A0A016UNY2</accession>
<proteinExistence type="predicted"/>
<dbReference type="AlphaFoldDB" id="A0A016UNY2"/>
<organism evidence="1 2">
    <name type="scientific">Ancylostoma ceylanicum</name>
    <dbReference type="NCBI Taxonomy" id="53326"/>
    <lineage>
        <taxon>Eukaryota</taxon>
        <taxon>Metazoa</taxon>
        <taxon>Ecdysozoa</taxon>
        <taxon>Nematoda</taxon>
        <taxon>Chromadorea</taxon>
        <taxon>Rhabditida</taxon>
        <taxon>Rhabditina</taxon>
        <taxon>Rhabditomorpha</taxon>
        <taxon>Strongyloidea</taxon>
        <taxon>Ancylostomatidae</taxon>
        <taxon>Ancylostomatinae</taxon>
        <taxon>Ancylostoma</taxon>
    </lineage>
</organism>
<gene>
    <name evidence="1" type="primary">Acey_s0031.g2271</name>
    <name evidence="1" type="ORF">Y032_0031g2271</name>
</gene>
<reference evidence="2" key="1">
    <citation type="journal article" date="2015" name="Nat. Genet.">
        <title>The genome and transcriptome of the zoonotic hookworm Ancylostoma ceylanicum identify infection-specific gene families.</title>
        <authorList>
            <person name="Schwarz E.M."/>
            <person name="Hu Y."/>
            <person name="Antoshechkin I."/>
            <person name="Miller M.M."/>
            <person name="Sternberg P.W."/>
            <person name="Aroian R.V."/>
        </authorList>
    </citation>
    <scope>NUCLEOTIDE SEQUENCE</scope>
    <source>
        <strain evidence="2">HY135</strain>
    </source>
</reference>
<sequence length="85" mass="9951">MRCFPNLDWSFKFDALNDIVGHFLHFVGSASIHQSHRRSENMSINPPYCLFLRKPKWPGTNSRQQERLLVTTTTELTLLHRLALL</sequence>
<evidence type="ECO:0000313" key="2">
    <source>
        <dbReference type="Proteomes" id="UP000024635"/>
    </source>
</evidence>
<comment type="caution">
    <text evidence="1">The sequence shown here is derived from an EMBL/GenBank/DDBJ whole genome shotgun (WGS) entry which is preliminary data.</text>
</comment>
<dbReference type="EMBL" id="JARK01001367">
    <property type="protein sequence ID" value="EYC17094.1"/>
    <property type="molecule type" value="Genomic_DNA"/>
</dbReference>
<keyword evidence="2" id="KW-1185">Reference proteome</keyword>
<evidence type="ECO:0000313" key="1">
    <source>
        <dbReference type="EMBL" id="EYC17094.1"/>
    </source>
</evidence>
<dbReference type="Proteomes" id="UP000024635">
    <property type="component" value="Unassembled WGS sequence"/>
</dbReference>
<protein>
    <submittedName>
        <fullName evidence="1">Uncharacterized protein</fullName>
    </submittedName>
</protein>
<name>A0A016UNY2_9BILA</name>